<dbReference type="Gene3D" id="2.60.40.150">
    <property type="entry name" value="C2 domain"/>
    <property type="match status" value="1"/>
</dbReference>
<organism evidence="1 2">
    <name type="scientific">Sinocyclocheilus anshuiensis</name>
    <dbReference type="NCBI Taxonomy" id="1608454"/>
    <lineage>
        <taxon>Eukaryota</taxon>
        <taxon>Metazoa</taxon>
        <taxon>Chordata</taxon>
        <taxon>Craniata</taxon>
        <taxon>Vertebrata</taxon>
        <taxon>Euteleostomi</taxon>
        <taxon>Actinopterygii</taxon>
        <taxon>Neopterygii</taxon>
        <taxon>Teleostei</taxon>
        <taxon>Ostariophysi</taxon>
        <taxon>Cypriniformes</taxon>
        <taxon>Cyprinidae</taxon>
        <taxon>Cyprininae</taxon>
        <taxon>Sinocyclocheilus</taxon>
    </lineage>
</organism>
<protein>
    <submittedName>
        <fullName evidence="1">Centrosomal protein 120</fullName>
    </submittedName>
</protein>
<sequence>MASKPEQLLIVVCVLEGNGEICFFPGVRGTRFDGETLATDPVEHKEPQFYTELAWELDRKTLHQHRLQRTPIKLQCYAVDSGTSARECVEYIVLDLRSVQEIKQAPKWHSLLSSKYTKLKPALLISVILENDTKPTAEQFKAKKAPLRPVPSCKAPLLKSALKKIIIMLHLFQIIIKRNS</sequence>
<dbReference type="PANTHER" id="PTHR21574:SF0">
    <property type="entry name" value="CENTROSOMAL PROTEIN OF 120 KDA"/>
    <property type="match status" value="1"/>
</dbReference>
<dbReference type="GO" id="GO:1903724">
    <property type="term" value="P:positive regulation of centriole elongation"/>
    <property type="evidence" value="ECO:0007669"/>
    <property type="project" value="TreeGrafter"/>
</dbReference>
<dbReference type="GO" id="GO:0005813">
    <property type="term" value="C:centrosome"/>
    <property type="evidence" value="ECO:0007669"/>
    <property type="project" value="TreeGrafter"/>
</dbReference>
<dbReference type="Ensembl" id="ENSSANT00000005647.1">
    <property type="protein sequence ID" value="ENSSANP00000005252.1"/>
    <property type="gene ID" value="ENSSANG00000002842.1"/>
</dbReference>
<evidence type="ECO:0000313" key="1">
    <source>
        <dbReference type="Ensembl" id="ENSSANP00000005252.1"/>
    </source>
</evidence>
<dbReference type="Proteomes" id="UP000472260">
    <property type="component" value="Unassembled WGS sequence"/>
</dbReference>
<reference evidence="1" key="2">
    <citation type="submission" date="2025-09" db="UniProtKB">
        <authorList>
            <consortium name="Ensembl"/>
        </authorList>
    </citation>
    <scope>IDENTIFICATION</scope>
</reference>
<name>A0A671KH09_9TELE</name>
<dbReference type="InterPro" id="IPR039893">
    <property type="entry name" value="CEP120-like"/>
</dbReference>
<dbReference type="PANTHER" id="PTHR21574">
    <property type="entry name" value="CENTROSOMAL PROTEIN OF 120 KDA"/>
    <property type="match status" value="1"/>
</dbReference>
<dbReference type="InterPro" id="IPR035892">
    <property type="entry name" value="C2_domain_sf"/>
</dbReference>
<evidence type="ECO:0000313" key="2">
    <source>
        <dbReference type="Proteomes" id="UP000472260"/>
    </source>
</evidence>
<proteinExistence type="predicted"/>
<dbReference type="AlphaFoldDB" id="A0A671KH09"/>
<dbReference type="GO" id="GO:0022027">
    <property type="term" value="P:interkinetic nuclear migration"/>
    <property type="evidence" value="ECO:0007669"/>
    <property type="project" value="TreeGrafter"/>
</dbReference>
<accession>A0A671KH09</accession>
<reference evidence="1" key="1">
    <citation type="submission" date="2025-08" db="UniProtKB">
        <authorList>
            <consortium name="Ensembl"/>
        </authorList>
    </citation>
    <scope>IDENTIFICATION</scope>
</reference>
<keyword evidence="2" id="KW-1185">Reference proteome</keyword>